<dbReference type="InterPro" id="IPR014303">
    <property type="entry name" value="RNA_pol_sigma-70_ECF"/>
</dbReference>
<dbReference type="GO" id="GO:0006352">
    <property type="term" value="P:DNA-templated transcription initiation"/>
    <property type="evidence" value="ECO:0007669"/>
    <property type="project" value="InterPro"/>
</dbReference>
<dbReference type="Pfam" id="PF08281">
    <property type="entry name" value="Sigma70_r4_2"/>
    <property type="match status" value="1"/>
</dbReference>
<evidence type="ECO:0000313" key="9">
    <source>
        <dbReference type="Proteomes" id="UP000292003"/>
    </source>
</evidence>
<dbReference type="InterPro" id="IPR014284">
    <property type="entry name" value="RNA_pol_sigma-70_dom"/>
</dbReference>
<dbReference type="InterPro" id="IPR013325">
    <property type="entry name" value="RNA_pol_sigma_r2"/>
</dbReference>
<protein>
    <submittedName>
        <fullName evidence="8">RNA polymerase sigma-70 factor</fullName>
    </submittedName>
</protein>
<dbReference type="EMBL" id="SFCC01000020">
    <property type="protein sequence ID" value="RZQ59930.1"/>
    <property type="molecule type" value="Genomic_DNA"/>
</dbReference>
<evidence type="ECO:0000259" key="6">
    <source>
        <dbReference type="Pfam" id="PF04542"/>
    </source>
</evidence>
<dbReference type="SUPFAM" id="SSF88946">
    <property type="entry name" value="Sigma2 domain of RNA polymerase sigma factors"/>
    <property type="match status" value="1"/>
</dbReference>
<sequence>MSVTEFEEQRPRLFGLAYRLLGSAAEAEDVVQDAYLRWSESDRSVIRTPSAWLAKVVTNLSLTRLTSARARRETYVGPWLPEPVYTGDGALGPLEDAEQRESVSIALLYLLERLTPTERAVFVLREAFGYSHREIAGIVDLSEANSRQLHSRARQHLADARPRYEPDPGDGRELLARFLAAARDGDLAGLERMLAQDVVLRSDGGGKVTAARKPVAGRDKVARLFAGGFAGLGPVELAFVEVNGTAAVVGRAGKYAGMLTLTVSGGRITELYAIANPDKLAHLQATVTSTGAVQF</sequence>
<dbReference type="NCBIfam" id="TIGR02957">
    <property type="entry name" value="SigX4"/>
    <property type="match status" value="1"/>
</dbReference>
<keyword evidence="5" id="KW-0804">Transcription</keyword>
<comment type="caution">
    <text evidence="8">The sequence shown here is derived from an EMBL/GenBank/DDBJ whole genome shotgun (WGS) entry which is preliminary data.</text>
</comment>
<dbReference type="Proteomes" id="UP000292003">
    <property type="component" value="Unassembled WGS sequence"/>
</dbReference>
<dbReference type="Gene3D" id="3.10.450.50">
    <property type="match status" value="1"/>
</dbReference>
<reference evidence="8 9" key="1">
    <citation type="submission" date="2019-02" db="EMBL/GenBank/DDBJ databases">
        <title>Draft genome sequence of Amycolatopsis sp. 8-3EHSu isolated from roots of Suaeda maritima.</title>
        <authorList>
            <person name="Duangmal K."/>
            <person name="Chantavorakit T."/>
        </authorList>
    </citation>
    <scope>NUCLEOTIDE SEQUENCE [LARGE SCALE GENOMIC DNA]</scope>
    <source>
        <strain evidence="8 9">8-3EHSu</strain>
    </source>
</reference>
<dbReference type="CDD" id="cd06171">
    <property type="entry name" value="Sigma70_r4"/>
    <property type="match status" value="1"/>
</dbReference>
<keyword evidence="3" id="KW-0805">Transcription regulation</keyword>
<dbReference type="Pfam" id="PF04542">
    <property type="entry name" value="Sigma70_r2"/>
    <property type="match status" value="1"/>
</dbReference>
<dbReference type="AlphaFoldDB" id="A0A4Q7IY89"/>
<dbReference type="InterPro" id="IPR052704">
    <property type="entry name" value="ECF_Sigma-70_Domain"/>
</dbReference>
<dbReference type="InterPro" id="IPR036388">
    <property type="entry name" value="WH-like_DNA-bd_sf"/>
</dbReference>
<dbReference type="NCBIfam" id="TIGR02937">
    <property type="entry name" value="sigma70-ECF"/>
    <property type="match status" value="1"/>
</dbReference>
<dbReference type="Gene3D" id="1.10.10.10">
    <property type="entry name" value="Winged helix-like DNA-binding domain superfamily/Winged helix DNA-binding domain"/>
    <property type="match status" value="1"/>
</dbReference>
<dbReference type="InterPro" id="IPR013324">
    <property type="entry name" value="RNA_pol_sigma_r3/r4-like"/>
</dbReference>
<dbReference type="OrthoDB" id="3211555at2"/>
<dbReference type="PANTHER" id="PTHR30173">
    <property type="entry name" value="SIGMA 19 FACTOR"/>
    <property type="match status" value="1"/>
</dbReference>
<dbReference type="RefSeq" id="WP_130479193.1">
    <property type="nucleotide sequence ID" value="NZ_SFCC01000020.1"/>
</dbReference>
<dbReference type="GO" id="GO:0016987">
    <property type="term" value="F:sigma factor activity"/>
    <property type="evidence" value="ECO:0007669"/>
    <property type="project" value="UniProtKB-KW"/>
</dbReference>
<dbReference type="InterPro" id="IPR013249">
    <property type="entry name" value="RNA_pol_sigma70_r4_t2"/>
</dbReference>
<keyword evidence="9" id="KW-1185">Reference proteome</keyword>
<evidence type="ECO:0000256" key="5">
    <source>
        <dbReference type="ARBA" id="ARBA00023163"/>
    </source>
</evidence>
<proteinExistence type="inferred from homology"/>
<dbReference type="PANTHER" id="PTHR30173:SF36">
    <property type="entry name" value="ECF RNA POLYMERASE SIGMA FACTOR SIGJ"/>
    <property type="match status" value="1"/>
</dbReference>
<dbReference type="SUPFAM" id="SSF54427">
    <property type="entry name" value="NTF2-like"/>
    <property type="match status" value="1"/>
</dbReference>
<dbReference type="InterPro" id="IPR007627">
    <property type="entry name" value="RNA_pol_sigma70_r2"/>
</dbReference>
<organism evidence="8 9">
    <name type="scientific">Amycolatopsis suaedae</name>
    <dbReference type="NCBI Taxonomy" id="2510978"/>
    <lineage>
        <taxon>Bacteria</taxon>
        <taxon>Bacillati</taxon>
        <taxon>Actinomycetota</taxon>
        <taxon>Actinomycetes</taxon>
        <taxon>Pseudonocardiales</taxon>
        <taxon>Pseudonocardiaceae</taxon>
        <taxon>Amycolatopsis</taxon>
    </lineage>
</organism>
<evidence type="ECO:0000256" key="3">
    <source>
        <dbReference type="ARBA" id="ARBA00023015"/>
    </source>
</evidence>
<feature type="domain" description="RNA polymerase sigma-70 region 2" evidence="6">
    <location>
        <begin position="7"/>
        <end position="69"/>
    </location>
</feature>
<feature type="domain" description="RNA polymerase sigma factor 70 region 4 type 2" evidence="7">
    <location>
        <begin position="106"/>
        <end position="157"/>
    </location>
</feature>
<comment type="similarity">
    <text evidence="1">Belongs to the sigma-70 factor family. ECF subfamily.</text>
</comment>
<name>A0A4Q7IY89_9PSEU</name>
<dbReference type="Gene3D" id="1.10.1740.10">
    <property type="match status" value="1"/>
</dbReference>
<dbReference type="GO" id="GO:0003677">
    <property type="term" value="F:DNA binding"/>
    <property type="evidence" value="ECO:0007669"/>
    <property type="project" value="InterPro"/>
</dbReference>
<gene>
    <name evidence="8" type="ORF">EWH70_31355</name>
</gene>
<evidence type="ECO:0000256" key="1">
    <source>
        <dbReference type="ARBA" id="ARBA00010641"/>
    </source>
</evidence>
<accession>A0A4Q7IY89</accession>
<dbReference type="NCBIfam" id="NF007214">
    <property type="entry name" value="PRK09636.1"/>
    <property type="match status" value="1"/>
</dbReference>
<dbReference type="SUPFAM" id="SSF88659">
    <property type="entry name" value="Sigma3 and sigma4 domains of RNA polymerase sigma factors"/>
    <property type="match status" value="1"/>
</dbReference>
<evidence type="ECO:0000256" key="4">
    <source>
        <dbReference type="ARBA" id="ARBA00023082"/>
    </source>
</evidence>
<keyword evidence="4" id="KW-0731">Sigma factor</keyword>
<evidence type="ECO:0000313" key="8">
    <source>
        <dbReference type="EMBL" id="RZQ59930.1"/>
    </source>
</evidence>
<dbReference type="InterPro" id="IPR032710">
    <property type="entry name" value="NTF2-like_dom_sf"/>
</dbReference>
<comment type="subunit">
    <text evidence="2">Interacts transiently with the RNA polymerase catalytic core formed by RpoA, RpoB, RpoC and RpoZ (2 alpha, 1 beta, 1 beta' and 1 omega subunit) to form the RNA polymerase holoenzyme that can initiate transcription.</text>
</comment>
<evidence type="ECO:0000256" key="2">
    <source>
        <dbReference type="ARBA" id="ARBA00011344"/>
    </source>
</evidence>
<evidence type="ECO:0000259" key="7">
    <source>
        <dbReference type="Pfam" id="PF08281"/>
    </source>
</evidence>